<evidence type="ECO:0000313" key="2">
    <source>
        <dbReference type="Proteomes" id="UP000823388"/>
    </source>
</evidence>
<sequence length="102" mass="11833">MEESKAEPAVSLITKETVPQSFIDRIKTRPSRKIPPFTEGLIELYNDVLPEAIALEEEHAIHWNYFVDLEQDCVSQYEEKGYAEVSVDFTNGMKQIFILPWE</sequence>
<dbReference type="AlphaFoldDB" id="A0A8T0MI88"/>
<dbReference type="Proteomes" id="UP000823388">
    <property type="component" value="Chromosome 9N"/>
</dbReference>
<comment type="caution">
    <text evidence="1">The sequence shown here is derived from an EMBL/GenBank/DDBJ whole genome shotgun (WGS) entry which is preliminary data.</text>
</comment>
<accession>A0A8T0MI88</accession>
<gene>
    <name evidence="1" type="ORF">PVAP13_9NG214800</name>
</gene>
<evidence type="ECO:0000313" key="1">
    <source>
        <dbReference type="EMBL" id="KAG2536715.1"/>
    </source>
</evidence>
<name>A0A8T0MI88_PANVG</name>
<reference evidence="1" key="1">
    <citation type="submission" date="2020-05" db="EMBL/GenBank/DDBJ databases">
        <title>WGS assembly of Panicum virgatum.</title>
        <authorList>
            <person name="Lovell J.T."/>
            <person name="Jenkins J."/>
            <person name="Shu S."/>
            <person name="Juenger T.E."/>
            <person name="Schmutz J."/>
        </authorList>
    </citation>
    <scope>NUCLEOTIDE SEQUENCE</scope>
    <source>
        <strain evidence="1">AP13</strain>
    </source>
</reference>
<organism evidence="1 2">
    <name type="scientific">Panicum virgatum</name>
    <name type="common">Blackwell switchgrass</name>
    <dbReference type="NCBI Taxonomy" id="38727"/>
    <lineage>
        <taxon>Eukaryota</taxon>
        <taxon>Viridiplantae</taxon>
        <taxon>Streptophyta</taxon>
        <taxon>Embryophyta</taxon>
        <taxon>Tracheophyta</taxon>
        <taxon>Spermatophyta</taxon>
        <taxon>Magnoliopsida</taxon>
        <taxon>Liliopsida</taxon>
        <taxon>Poales</taxon>
        <taxon>Poaceae</taxon>
        <taxon>PACMAD clade</taxon>
        <taxon>Panicoideae</taxon>
        <taxon>Panicodae</taxon>
        <taxon>Paniceae</taxon>
        <taxon>Panicinae</taxon>
        <taxon>Panicum</taxon>
        <taxon>Panicum sect. Hiantes</taxon>
    </lineage>
</organism>
<dbReference type="EMBL" id="CM029054">
    <property type="protein sequence ID" value="KAG2536715.1"/>
    <property type="molecule type" value="Genomic_DNA"/>
</dbReference>
<proteinExistence type="predicted"/>
<keyword evidence="2" id="KW-1185">Reference proteome</keyword>
<protein>
    <submittedName>
        <fullName evidence="1">Uncharacterized protein</fullName>
    </submittedName>
</protein>